<dbReference type="EMBL" id="CP017812">
    <property type="protein sequence ID" value="AOZ72798.1"/>
    <property type="molecule type" value="Genomic_DNA"/>
</dbReference>
<organism evidence="5 6">
    <name type="scientific">Boudabousia tangfeifanii</name>
    <dbReference type="NCBI Taxonomy" id="1912795"/>
    <lineage>
        <taxon>Bacteria</taxon>
        <taxon>Bacillati</taxon>
        <taxon>Actinomycetota</taxon>
        <taxon>Actinomycetes</taxon>
        <taxon>Actinomycetales</taxon>
        <taxon>Actinomycetaceae</taxon>
        <taxon>Boudabousia</taxon>
    </lineage>
</organism>
<dbReference type="GO" id="GO:0005524">
    <property type="term" value="F:ATP binding"/>
    <property type="evidence" value="ECO:0007669"/>
    <property type="project" value="UniProtKB-KW"/>
</dbReference>
<dbReference type="RefSeq" id="WP_071164263.1">
    <property type="nucleotide sequence ID" value="NZ_CP017812.1"/>
</dbReference>
<evidence type="ECO:0000256" key="3">
    <source>
        <dbReference type="ARBA" id="ARBA00022840"/>
    </source>
</evidence>
<dbReference type="SUPFAM" id="SSF52540">
    <property type="entry name" value="P-loop containing nucleoside triphosphate hydrolases"/>
    <property type="match status" value="1"/>
</dbReference>
<protein>
    <submittedName>
        <fullName evidence="5">Iron ABC transporter ATP-binding protein</fullName>
    </submittedName>
</protein>
<feature type="domain" description="ABC transporter" evidence="4">
    <location>
        <begin position="5"/>
        <end position="245"/>
    </location>
</feature>
<gene>
    <name evidence="5" type="ORF">BK816_05395</name>
</gene>
<dbReference type="InterPro" id="IPR050153">
    <property type="entry name" value="Metal_Ion_Import_ABC"/>
</dbReference>
<accession>A0A1D9MKP2</accession>
<keyword evidence="6" id="KW-1185">Reference proteome</keyword>
<evidence type="ECO:0000256" key="2">
    <source>
        <dbReference type="ARBA" id="ARBA00022741"/>
    </source>
</evidence>
<dbReference type="InterPro" id="IPR003439">
    <property type="entry name" value="ABC_transporter-like_ATP-bd"/>
</dbReference>
<dbReference type="SMART" id="SM00382">
    <property type="entry name" value="AAA"/>
    <property type="match status" value="1"/>
</dbReference>
<dbReference type="Pfam" id="PF00005">
    <property type="entry name" value="ABC_tran"/>
    <property type="match status" value="1"/>
</dbReference>
<dbReference type="PROSITE" id="PS50893">
    <property type="entry name" value="ABC_TRANSPORTER_2"/>
    <property type="match status" value="1"/>
</dbReference>
<dbReference type="AlphaFoldDB" id="A0A1D9MKP2"/>
<evidence type="ECO:0000313" key="5">
    <source>
        <dbReference type="EMBL" id="AOZ72798.1"/>
    </source>
</evidence>
<evidence type="ECO:0000256" key="1">
    <source>
        <dbReference type="ARBA" id="ARBA00022448"/>
    </source>
</evidence>
<dbReference type="Gene3D" id="3.40.50.300">
    <property type="entry name" value="P-loop containing nucleotide triphosphate hydrolases"/>
    <property type="match status" value="1"/>
</dbReference>
<evidence type="ECO:0000259" key="4">
    <source>
        <dbReference type="PROSITE" id="PS50893"/>
    </source>
</evidence>
<dbReference type="InterPro" id="IPR003593">
    <property type="entry name" value="AAA+_ATPase"/>
</dbReference>
<dbReference type="PANTHER" id="PTHR42734">
    <property type="entry name" value="METAL TRANSPORT SYSTEM ATP-BINDING PROTEIN TM_0124-RELATED"/>
    <property type="match status" value="1"/>
</dbReference>
<dbReference type="KEGG" id="avu:BK816_05395"/>
<keyword evidence="3 5" id="KW-0067">ATP-binding</keyword>
<proteinExistence type="predicted"/>
<dbReference type="Proteomes" id="UP000176288">
    <property type="component" value="Chromosome"/>
</dbReference>
<sequence>MVEVFSLKDVVVSIAGQQILSIPDWQVLEGQHWAVLGPNGAGKTTLARALTGRLPLESGTLSVLGEEISRYSATEIGRLIGFASTSFTTKLNAKQSARDVVLAAAHGLSRRFQEEYEEIDFLRADSLLSAFGISHLAQRTFGTLSEGEKQRVQIARAFMADPQALVLDEPGAGLDLGARETLLLALTELANDQRSPAMVVITHHIEQIAAGFTHVLLLNQGQPVAAGPIDEVLTSENLSKVYGFELQVNKVDGRWLAQGKR</sequence>
<dbReference type="STRING" id="1912795.BK816_05395"/>
<dbReference type="InterPro" id="IPR027417">
    <property type="entry name" value="P-loop_NTPase"/>
</dbReference>
<evidence type="ECO:0000313" key="6">
    <source>
        <dbReference type="Proteomes" id="UP000176288"/>
    </source>
</evidence>
<name>A0A1D9MKP2_9ACTO</name>
<dbReference type="OrthoDB" id="9789994at2"/>
<keyword evidence="2" id="KW-0547">Nucleotide-binding</keyword>
<reference evidence="5 6" key="1">
    <citation type="submission" date="2016-10" db="EMBL/GenBank/DDBJ databases">
        <title>Actinomyces aegypiusis sp. nov., isolated from the Aegypius monachus in Qinghai Tibet Plateau China.</title>
        <authorList>
            <person name="Wang Y."/>
        </authorList>
    </citation>
    <scope>NUCLEOTIDE SEQUENCE [LARGE SCALE GENOMIC DNA]</scope>
    <source>
        <strain evidence="5 6">VUL4_3</strain>
    </source>
</reference>
<dbReference type="GO" id="GO:0016887">
    <property type="term" value="F:ATP hydrolysis activity"/>
    <property type="evidence" value="ECO:0007669"/>
    <property type="project" value="InterPro"/>
</dbReference>
<keyword evidence="1" id="KW-0813">Transport</keyword>